<reference evidence="1" key="2">
    <citation type="journal article" date="2015" name="Fish Shellfish Immunol.">
        <title>Early steps in the European eel (Anguilla anguilla)-Vibrio vulnificus interaction in the gills: Role of the RtxA13 toxin.</title>
        <authorList>
            <person name="Callol A."/>
            <person name="Pajuelo D."/>
            <person name="Ebbesson L."/>
            <person name="Teles M."/>
            <person name="MacKenzie S."/>
            <person name="Amaro C."/>
        </authorList>
    </citation>
    <scope>NUCLEOTIDE SEQUENCE</scope>
</reference>
<accession>A0A0E9UJR2</accession>
<organism evidence="1">
    <name type="scientific">Anguilla anguilla</name>
    <name type="common">European freshwater eel</name>
    <name type="synonym">Muraena anguilla</name>
    <dbReference type="NCBI Taxonomy" id="7936"/>
    <lineage>
        <taxon>Eukaryota</taxon>
        <taxon>Metazoa</taxon>
        <taxon>Chordata</taxon>
        <taxon>Craniata</taxon>
        <taxon>Vertebrata</taxon>
        <taxon>Euteleostomi</taxon>
        <taxon>Actinopterygii</taxon>
        <taxon>Neopterygii</taxon>
        <taxon>Teleostei</taxon>
        <taxon>Anguilliformes</taxon>
        <taxon>Anguillidae</taxon>
        <taxon>Anguilla</taxon>
    </lineage>
</organism>
<protein>
    <submittedName>
        <fullName evidence="1">Uncharacterized protein</fullName>
    </submittedName>
</protein>
<name>A0A0E9UJR2_ANGAN</name>
<reference evidence="1" key="1">
    <citation type="submission" date="2014-11" db="EMBL/GenBank/DDBJ databases">
        <authorList>
            <person name="Amaro Gonzalez C."/>
        </authorList>
    </citation>
    <scope>NUCLEOTIDE SEQUENCE</scope>
</reference>
<proteinExistence type="predicted"/>
<dbReference type="EMBL" id="GBXM01043072">
    <property type="protein sequence ID" value="JAH65505.1"/>
    <property type="molecule type" value="Transcribed_RNA"/>
</dbReference>
<dbReference type="AlphaFoldDB" id="A0A0E9UJR2"/>
<evidence type="ECO:0000313" key="1">
    <source>
        <dbReference type="EMBL" id="JAH65505.1"/>
    </source>
</evidence>
<sequence>MWYYAHVLAQQYFWRRTTVVS</sequence>